<dbReference type="InterPro" id="IPR032466">
    <property type="entry name" value="Metal_Hydrolase"/>
</dbReference>
<dbReference type="EMBL" id="JADFFK010000005">
    <property type="protein sequence ID" value="MBE9636832.1"/>
    <property type="molecule type" value="Genomic_DNA"/>
</dbReference>
<dbReference type="PANTHER" id="PTHR11647">
    <property type="entry name" value="HYDRANTOINASE/DIHYDROPYRIMIDINASE FAMILY MEMBER"/>
    <property type="match status" value="1"/>
</dbReference>
<dbReference type="Pfam" id="PF01979">
    <property type="entry name" value="Amidohydro_1"/>
    <property type="match status" value="1"/>
</dbReference>
<dbReference type="Gene3D" id="3.20.20.140">
    <property type="entry name" value="Metal-dependent hydrolases"/>
    <property type="match status" value="1"/>
</dbReference>
<comment type="cofactor">
    <cofactor evidence="1">
        <name>Zn(2+)</name>
        <dbReference type="ChEBI" id="CHEBI:29105"/>
    </cofactor>
</comment>
<dbReference type="SUPFAM" id="SSF51556">
    <property type="entry name" value="Metallo-dependent hydrolases"/>
    <property type="match status" value="1"/>
</dbReference>
<dbReference type="Proteomes" id="UP000607796">
    <property type="component" value="Unassembled WGS sequence"/>
</dbReference>
<dbReference type="CDD" id="cd01314">
    <property type="entry name" value="D-HYD"/>
    <property type="match status" value="1"/>
</dbReference>
<evidence type="ECO:0000256" key="3">
    <source>
        <dbReference type="ARBA" id="ARBA00022723"/>
    </source>
</evidence>
<dbReference type="InterPro" id="IPR050378">
    <property type="entry name" value="Metallo-dep_Hydrolases_sf"/>
</dbReference>
<keyword evidence="7" id="KW-1185">Reference proteome</keyword>
<reference evidence="6 7" key="1">
    <citation type="journal article" date="2021" name="Int. J. Syst. Evol. Microbiol.">
        <title>Salipiger mangrovisoli sp. nov., isolated from mangrove soil and the proposal for the reclassification of Paraphaeobacter pallidus as Salipiger pallidus comb. nov.</title>
        <authorList>
            <person name="Du J."/>
            <person name="Liu Y."/>
            <person name="Pei T."/>
            <person name="Deng M.R."/>
            <person name="Zhu H."/>
        </authorList>
    </citation>
    <scope>NUCLEOTIDE SEQUENCE [LARGE SCALE GENOMIC DNA]</scope>
    <source>
        <strain evidence="6 7">6D45A</strain>
    </source>
</reference>
<keyword evidence="4 6" id="KW-0378">Hydrolase</keyword>
<evidence type="ECO:0000313" key="6">
    <source>
        <dbReference type="EMBL" id="MBE9636832.1"/>
    </source>
</evidence>
<dbReference type="NCBIfam" id="TIGR02033">
    <property type="entry name" value="D-hydantoinase"/>
    <property type="match status" value="1"/>
</dbReference>
<dbReference type="SUPFAM" id="SSF51338">
    <property type="entry name" value="Composite domain of metallo-dependent hydrolases"/>
    <property type="match status" value="2"/>
</dbReference>
<dbReference type="InterPro" id="IPR011778">
    <property type="entry name" value="Hydantoinase/dihydroPyrase"/>
</dbReference>
<evidence type="ECO:0000256" key="2">
    <source>
        <dbReference type="ARBA" id="ARBA00008829"/>
    </source>
</evidence>
<dbReference type="InterPro" id="IPR006680">
    <property type="entry name" value="Amidohydro-rel"/>
</dbReference>
<feature type="domain" description="Amidohydrolase-related" evidence="5">
    <location>
        <begin position="50"/>
        <end position="442"/>
    </location>
</feature>
<accession>A0ABR9X019</accession>
<comment type="caution">
    <text evidence="6">The sequence shown here is derived from an EMBL/GenBank/DDBJ whole genome shotgun (WGS) entry which is preliminary data.</text>
</comment>
<dbReference type="InterPro" id="IPR011059">
    <property type="entry name" value="Metal-dep_hydrolase_composite"/>
</dbReference>
<comment type="similarity">
    <text evidence="2">Belongs to the metallo-dependent hydrolases superfamily. Hydantoinase/dihydropyrimidinase family.</text>
</comment>
<name>A0ABR9X019_9RHOB</name>
<organism evidence="6 7">
    <name type="scientific">Salipiger mangrovisoli</name>
    <dbReference type="NCBI Taxonomy" id="2865933"/>
    <lineage>
        <taxon>Bacteria</taxon>
        <taxon>Pseudomonadati</taxon>
        <taxon>Pseudomonadota</taxon>
        <taxon>Alphaproteobacteria</taxon>
        <taxon>Rhodobacterales</taxon>
        <taxon>Roseobacteraceae</taxon>
        <taxon>Salipiger</taxon>
    </lineage>
</organism>
<evidence type="ECO:0000256" key="4">
    <source>
        <dbReference type="ARBA" id="ARBA00022801"/>
    </source>
</evidence>
<dbReference type="Gene3D" id="2.30.40.10">
    <property type="entry name" value="Urease, subunit C, domain 1"/>
    <property type="match status" value="1"/>
</dbReference>
<dbReference type="PANTHER" id="PTHR11647:SF1">
    <property type="entry name" value="COLLAPSIN RESPONSE MEDIATOR PROTEIN"/>
    <property type="match status" value="1"/>
</dbReference>
<dbReference type="NCBIfam" id="NF009941">
    <property type="entry name" value="PRK13404.1"/>
    <property type="match status" value="1"/>
</dbReference>
<keyword evidence="3" id="KW-0479">Metal-binding</keyword>
<gene>
    <name evidence="6" type="primary">hydA</name>
    <name evidence="6" type="ORF">IQ782_08295</name>
</gene>
<dbReference type="EC" id="3.5.2.2" evidence="6"/>
<proteinExistence type="inferred from homology"/>
<evidence type="ECO:0000259" key="5">
    <source>
        <dbReference type="Pfam" id="PF01979"/>
    </source>
</evidence>
<protein>
    <submittedName>
        <fullName evidence="6">Dihydropyrimidinase</fullName>
        <ecNumber evidence="6">3.5.2.2</ecNumber>
    </submittedName>
</protein>
<dbReference type="GO" id="GO:0004157">
    <property type="term" value="F:dihydropyrimidinase activity"/>
    <property type="evidence" value="ECO:0007669"/>
    <property type="project" value="UniProtKB-EC"/>
</dbReference>
<evidence type="ECO:0000313" key="7">
    <source>
        <dbReference type="Proteomes" id="UP000607796"/>
    </source>
</evidence>
<dbReference type="RefSeq" id="WP_194134156.1">
    <property type="nucleotide sequence ID" value="NZ_JADFFK010000005.1"/>
</dbReference>
<sequence length="469" mass="51412">MLDTAIRNAEIITAADRIRAEIGIRDGRIVTIAEDVGPAREEIDAAGLLALPGGIDAHVHLAQHQGGGVVMADGFESGTRSAAAGGNTTVMPFALQQKGQSLREAVAAYHAAAEGKCHVDTSFHLIITDPTPQVLGQELPALVKAGYTSFKVFMTYDDMVLNDAQLLDVFDVARREKAMVMVHAEGYDAIRYMAKRLEEAGRTAPYYHAESRPQSVEREATHRAISHAELTDVPITIVHVSGREPMEQIQWAKRRGMNIWAETCPQYITLTADDLKGLNMDFEGAKYVCSPPPRDNDSQKAIWEGLRDGTFDIFSSDHCPFRFEDDKGKDAPGARTSFRWVPNGIPGIETRLPILFSEGVSKRRISIERFVALTATNPAKLFGLYPRKGTIAVGADADITLWDPSREVTISQALMHHDCDYTPYEGLAVTGWPVRTILRGRTIFEDGEVTGARDAGVYLERGTSQAFGA</sequence>
<evidence type="ECO:0000256" key="1">
    <source>
        <dbReference type="ARBA" id="ARBA00001947"/>
    </source>
</evidence>